<evidence type="ECO:0000313" key="2">
    <source>
        <dbReference type="EMBL" id="KAG2864676.1"/>
    </source>
</evidence>
<evidence type="ECO:0000313" key="8">
    <source>
        <dbReference type="Proteomes" id="UP000251314"/>
    </source>
</evidence>
<name>A0A329SK55_9STRA</name>
<feature type="region of interest" description="Disordered" evidence="1">
    <location>
        <begin position="160"/>
        <end position="202"/>
    </location>
</feature>
<evidence type="ECO:0000313" key="5">
    <source>
        <dbReference type="EMBL" id="KAG2994198.1"/>
    </source>
</evidence>
<evidence type="ECO:0000313" key="7">
    <source>
        <dbReference type="EMBL" id="RAW36961.1"/>
    </source>
</evidence>
<reference evidence="7 8" key="1">
    <citation type="submission" date="2018-01" db="EMBL/GenBank/DDBJ databases">
        <title>Draft genome of the strawberry crown rot pathogen Phytophthora cactorum.</title>
        <authorList>
            <person name="Armitage A.D."/>
            <person name="Lysoe E."/>
            <person name="Nellist C.F."/>
            <person name="Harrison R.J."/>
            <person name="Brurberg M.B."/>
        </authorList>
    </citation>
    <scope>NUCLEOTIDE SEQUENCE [LARGE SCALE GENOMIC DNA]</scope>
    <source>
        <strain evidence="7 8">10300</strain>
    </source>
</reference>
<feature type="compositionally biased region" description="Low complexity" evidence="1">
    <location>
        <begin position="168"/>
        <end position="179"/>
    </location>
</feature>
<dbReference type="EMBL" id="RCMK01000076">
    <property type="protein sequence ID" value="KAG2950141.1"/>
    <property type="molecule type" value="Genomic_DNA"/>
</dbReference>
<feature type="compositionally biased region" description="Acidic residues" evidence="1">
    <location>
        <begin position="193"/>
        <end position="202"/>
    </location>
</feature>
<dbReference type="EMBL" id="RCMI01000070">
    <property type="protein sequence ID" value="KAG2937980.1"/>
    <property type="molecule type" value="Genomic_DNA"/>
</dbReference>
<dbReference type="OrthoDB" id="66500at2759"/>
<dbReference type="EMBL" id="RCMG01000075">
    <property type="protein sequence ID" value="KAG2864676.1"/>
    <property type="molecule type" value="Genomic_DNA"/>
</dbReference>
<accession>A0A329SK55</accession>
<gene>
    <name evidence="7" type="ORF">PC110_g6771</name>
    <name evidence="2" type="ORF">PC113_g4369</name>
    <name evidence="3" type="ORF">PC115_g3926</name>
    <name evidence="4" type="ORF">PC117_g4667</name>
    <name evidence="5" type="ORF">PC118_g3620</name>
    <name evidence="6" type="ORF">PC129_g4127</name>
</gene>
<dbReference type="EMBL" id="RCMV01000089">
    <property type="protein sequence ID" value="KAG3225241.1"/>
    <property type="molecule type" value="Genomic_DNA"/>
</dbReference>
<dbReference type="Proteomes" id="UP000251314">
    <property type="component" value="Unassembled WGS sequence"/>
</dbReference>
<reference evidence="2" key="2">
    <citation type="submission" date="2018-10" db="EMBL/GenBank/DDBJ databases">
        <title>Effector identification in a new, highly contiguous assembly of the strawberry crown rot pathogen Phytophthora cactorum.</title>
        <authorList>
            <person name="Armitage A.D."/>
            <person name="Nellist C.F."/>
            <person name="Bates H."/>
            <person name="Vickerstaff R.J."/>
            <person name="Harrison R.J."/>
        </authorList>
    </citation>
    <scope>NUCLEOTIDE SEQUENCE</scope>
    <source>
        <strain evidence="2">15-7</strain>
        <strain evidence="3">4032</strain>
        <strain evidence="4">4040</strain>
        <strain evidence="5">P415</strain>
        <strain evidence="6">P421</strain>
    </source>
</reference>
<evidence type="ECO:0000313" key="4">
    <source>
        <dbReference type="EMBL" id="KAG2950141.1"/>
    </source>
</evidence>
<dbReference type="EMBL" id="MJFZ01000124">
    <property type="protein sequence ID" value="RAW36961.1"/>
    <property type="molecule type" value="Genomic_DNA"/>
</dbReference>
<dbReference type="VEuPathDB" id="FungiDB:PC110_g6771"/>
<sequence length="202" mass="22099">MGDDDLKRAFQALCGDYEELLDEAAQATQPADERIGLALFKIDEACAAADGLRQDAEQIQDQLLSELLSSCHELEDIFLRVNLIERFVGRMLQTTRELEKRMEGVSRAAGPVFNPSTSVTSLFRSFSMKRGASDAPLTDGKWSPVGFDFNTKELMERLEKSDARELGVSISSSSAAETVAETEEQPPPVDSVSDADADSDSD</sequence>
<proteinExistence type="predicted"/>
<comment type="caution">
    <text evidence="7">The sequence shown here is derived from an EMBL/GenBank/DDBJ whole genome shotgun (WGS) entry which is preliminary data.</text>
</comment>
<protein>
    <submittedName>
        <fullName evidence="7">Uncharacterized protein</fullName>
    </submittedName>
</protein>
<dbReference type="Proteomes" id="UP000760860">
    <property type="component" value="Unassembled WGS sequence"/>
</dbReference>
<keyword evidence="8" id="KW-1185">Reference proteome</keyword>
<dbReference type="Proteomes" id="UP000736787">
    <property type="component" value="Unassembled WGS sequence"/>
</dbReference>
<dbReference type="EMBL" id="RCML01000063">
    <property type="protein sequence ID" value="KAG2994198.1"/>
    <property type="molecule type" value="Genomic_DNA"/>
</dbReference>
<evidence type="ECO:0000313" key="3">
    <source>
        <dbReference type="EMBL" id="KAG2937980.1"/>
    </source>
</evidence>
<dbReference type="Proteomes" id="UP000735874">
    <property type="component" value="Unassembled WGS sequence"/>
</dbReference>
<evidence type="ECO:0000256" key="1">
    <source>
        <dbReference type="SAM" id="MobiDB-lite"/>
    </source>
</evidence>
<dbReference type="Proteomes" id="UP000697107">
    <property type="component" value="Unassembled WGS sequence"/>
</dbReference>
<evidence type="ECO:0000313" key="6">
    <source>
        <dbReference type="EMBL" id="KAG3225241.1"/>
    </source>
</evidence>
<dbReference type="Proteomes" id="UP000774804">
    <property type="component" value="Unassembled WGS sequence"/>
</dbReference>
<dbReference type="AlphaFoldDB" id="A0A329SK55"/>
<organism evidence="7 8">
    <name type="scientific">Phytophthora cactorum</name>
    <dbReference type="NCBI Taxonomy" id="29920"/>
    <lineage>
        <taxon>Eukaryota</taxon>
        <taxon>Sar</taxon>
        <taxon>Stramenopiles</taxon>
        <taxon>Oomycota</taxon>
        <taxon>Peronosporomycetes</taxon>
        <taxon>Peronosporales</taxon>
        <taxon>Peronosporaceae</taxon>
        <taxon>Phytophthora</taxon>
    </lineage>
</organism>